<dbReference type="PANTHER" id="PTHR30287:SF1">
    <property type="entry name" value="INNER MEMBRANE PROTEIN"/>
    <property type="match status" value="1"/>
</dbReference>
<feature type="domain" description="ABC3 transporter permease C-terminal" evidence="8">
    <location>
        <begin position="351"/>
        <end position="466"/>
    </location>
</feature>
<reference evidence="9 10" key="1">
    <citation type="submission" date="2018-06" db="EMBL/GenBank/DDBJ databases">
        <authorList>
            <consortium name="Pathogen Informatics"/>
            <person name="Doyle S."/>
        </authorList>
    </citation>
    <scope>NUCLEOTIDE SEQUENCE [LARGE SCALE GENOMIC DNA]</scope>
    <source>
        <strain evidence="9 10">NCTC11085</strain>
    </source>
</reference>
<dbReference type="PANTHER" id="PTHR30287">
    <property type="entry name" value="MEMBRANE COMPONENT OF PREDICTED ABC SUPERFAMILY METABOLITE UPTAKE TRANSPORTER"/>
    <property type="match status" value="1"/>
</dbReference>
<dbReference type="InterPro" id="IPR003838">
    <property type="entry name" value="ABC3_permease_C"/>
</dbReference>
<keyword evidence="5 7" id="KW-0472">Membrane</keyword>
<dbReference type="GO" id="GO:0005886">
    <property type="term" value="C:plasma membrane"/>
    <property type="evidence" value="ECO:0007669"/>
    <property type="project" value="UniProtKB-SubCell"/>
</dbReference>
<feature type="transmembrane region" description="Helical" evidence="7">
    <location>
        <begin position="839"/>
        <end position="860"/>
    </location>
</feature>
<evidence type="ECO:0000259" key="8">
    <source>
        <dbReference type="Pfam" id="PF02687"/>
    </source>
</evidence>
<feature type="transmembrane region" description="Helical" evidence="7">
    <location>
        <begin position="517"/>
        <end position="537"/>
    </location>
</feature>
<protein>
    <submittedName>
        <fullName evidence="9">ABC transporter permease</fullName>
    </submittedName>
</protein>
<evidence type="ECO:0000313" key="10">
    <source>
        <dbReference type="Proteomes" id="UP000249623"/>
    </source>
</evidence>
<dbReference type="InterPro" id="IPR038766">
    <property type="entry name" value="Membrane_comp_ABC_pdt"/>
</dbReference>
<dbReference type="AlphaFoldDB" id="A0A2X3VD98"/>
<keyword evidence="3 7" id="KW-0812">Transmembrane</keyword>
<evidence type="ECO:0000313" key="9">
    <source>
        <dbReference type="EMBL" id="SQF35475.1"/>
    </source>
</evidence>
<comment type="subcellular location">
    <subcellularLocation>
        <location evidence="1">Cell membrane</location>
        <topology evidence="1">Multi-pass membrane protein</topology>
    </subcellularLocation>
</comment>
<sequence length="877" mass="98008">MKKTTFWKDIRKSFALSKGRFISIMLLMFLGSFALTGLKATPPDMERTARAYLDKQKTMDLAVISNAGLDKKDKAELDSIKDVSIEYGYMVDTSIKDSNKSMRVFSDSKDISLYDLVSGKFPQNSKEIALSSNLKDRYKVGDKIEFKEEKNSILKGDEYEIVGFVNSAEIWSTTNLGNTTAGDGTLSAYGVVSSDSFSSDVYTIARLKYDETDRVNPYSDKYSEIIQKKQEQLDDLLSDNGEQRLVDIKKTQQSSINSKKAQLEEAKSNLAKKREAVANLPETQLNGINKEFSEAQDKINEAEEDIKNGQNKIDSLEAPSYNTYTRTTFPGGEGYRTYESIKNNIGNIGNLFPVVLYLVAALVTFTTMTRFVNEERINSGILKALGYSDFDVLKKFICYGTVAGFTGTLLGIALGQYVLPSIVTRTVSNTMIIGGPKLYFYCSFSLLSLIFTLISAVMPTFLVARKELNENTAQLLLPKPPVSGSKILLERIGFIWNGLNFTQKVTARNIFRYKQRMMMTVLGVTGSVALLFAGLGIQSSIGKVVNNQFKEITRFDILAVKKNNISQDEQKEIDNLLKSERVNEFKEIHYKSISEKISGQIDKKSISVISSDGKLDSFITLRNTESGKELKLSNKGALISQKLADYYNVKKGEYFNFKDNDGKNYKIKVADIVEMNVGHYIFMSNDYYHKTFGEIAENNAYLINLKNKSASNISNSSKIFLDKSGISALSQNSALVKTVRTAVNSLGTSMTVLVVVSVLLAIVILYNLTNINVAERIRELSTIKVLGFFDKEVTMYIYRETMILSAIGILLGIVGGYYLHNAIITMMSKDTVYPKVVELTVYFIPVTTIILILSILGFVVNFRLKNVNMLEALKSVD</sequence>
<gene>
    <name evidence="9" type="ORF">NCTC11085_01771</name>
</gene>
<feature type="transmembrane region" description="Helical" evidence="7">
    <location>
        <begin position="438"/>
        <end position="464"/>
    </location>
</feature>
<dbReference type="EMBL" id="LS483346">
    <property type="protein sequence ID" value="SQF35475.1"/>
    <property type="molecule type" value="Genomic_DNA"/>
</dbReference>
<organism evidence="9 10">
    <name type="scientific">Streptococcus sanguinis</name>
    <dbReference type="NCBI Taxonomy" id="1305"/>
    <lineage>
        <taxon>Bacteria</taxon>
        <taxon>Bacillati</taxon>
        <taxon>Bacillota</taxon>
        <taxon>Bacilli</taxon>
        <taxon>Lactobacillales</taxon>
        <taxon>Streptococcaceae</taxon>
        <taxon>Streptococcus</taxon>
    </lineage>
</organism>
<evidence type="ECO:0000256" key="6">
    <source>
        <dbReference type="SAM" id="Coils"/>
    </source>
</evidence>
<feature type="transmembrane region" description="Helical" evidence="7">
    <location>
        <begin position="351"/>
        <end position="372"/>
    </location>
</feature>
<feature type="transmembrane region" description="Helical" evidence="7">
    <location>
        <begin position="396"/>
        <end position="418"/>
    </location>
</feature>
<evidence type="ECO:0000256" key="3">
    <source>
        <dbReference type="ARBA" id="ARBA00022692"/>
    </source>
</evidence>
<dbReference type="RefSeq" id="WP_002934225.1">
    <property type="nucleotide sequence ID" value="NZ_CP071430.1"/>
</dbReference>
<keyword evidence="4 7" id="KW-1133">Transmembrane helix</keyword>
<feature type="transmembrane region" description="Helical" evidence="7">
    <location>
        <begin position="21"/>
        <end position="38"/>
    </location>
</feature>
<feature type="transmembrane region" description="Helical" evidence="7">
    <location>
        <begin position="801"/>
        <end position="819"/>
    </location>
</feature>
<evidence type="ECO:0000256" key="5">
    <source>
        <dbReference type="ARBA" id="ARBA00023136"/>
    </source>
</evidence>
<dbReference type="Pfam" id="PF02687">
    <property type="entry name" value="FtsX"/>
    <property type="match status" value="2"/>
</dbReference>
<proteinExistence type="predicted"/>
<feature type="domain" description="ABC3 transporter permease C-terminal" evidence="8">
    <location>
        <begin position="752"/>
        <end position="859"/>
    </location>
</feature>
<feature type="coiled-coil region" evidence="6">
    <location>
        <begin position="219"/>
        <end position="319"/>
    </location>
</feature>
<evidence type="ECO:0000256" key="1">
    <source>
        <dbReference type="ARBA" id="ARBA00004651"/>
    </source>
</evidence>
<evidence type="ECO:0000256" key="4">
    <source>
        <dbReference type="ARBA" id="ARBA00022989"/>
    </source>
</evidence>
<feature type="transmembrane region" description="Helical" evidence="7">
    <location>
        <begin position="746"/>
        <end position="768"/>
    </location>
</feature>
<keyword evidence="2" id="KW-1003">Cell membrane</keyword>
<evidence type="ECO:0000256" key="7">
    <source>
        <dbReference type="SAM" id="Phobius"/>
    </source>
</evidence>
<evidence type="ECO:0000256" key="2">
    <source>
        <dbReference type="ARBA" id="ARBA00022475"/>
    </source>
</evidence>
<dbReference type="Proteomes" id="UP000249623">
    <property type="component" value="Chromosome 1"/>
</dbReference>
<keyword evidence="6" id="KW-0175">Coiled coil</keyword>
<name>A0A2X3VD98_STRSA</name>
<accession>A0A2X3VD98</accession>